<evidence type="ECO:0000313" key="2">
    <source>
        <dbReference type="EMBL" id="KAF2860639.1"/>
    </source>
</evidence>
<sequence>MGGKSNRFDFTNRANSGVNLGNSIGSALVKEAEKLQRTAEKAERRGRKESTGSTLSFDPKDHGHAIDLQAPGKELGIDGVAAMSAGLGAALSKCTASTWLALESLSLPGNGLTAAAMPHLASMAQLSCRDLRILNLSNNQISITSDQDAAQWESLLIALSRCSRLCRLDLSRNEVGSRALEIFSRVYHAASPGCTLRSTASITLQDVGLGDAGALWLSYMLESHYSSDEESGFDWSANDKSLGKDGILLLQRTASKEISDHGIDSIRKRVQRHIIELDGVGSVELWAAALKLVNLARAMYILCECRESRTKKHKSGAQNGFRVQTRSGSDPALLTSLIAPHVARVHLLSEGQKTQAIRWGLCRASIQTALEWRKRDEASEIWLLLDKIECLSYA</sequence>
<proteinExistence type="predicted"/>
<reference evidence="2" key="1">
    <citation type="journal article" date="2020" name="Stud. Mycol.">
        <title>101 Dothideomycetes genomes: a test case for predicting lifestyles and emergence of pathogens.</title>
        <authorList>
            <person name="Haridas S."/>
            <person name="Albert R."/>
            <person name="Binder M."/>
            <person name="Bloem J."/>
            <person name="Labutti K."/>
            <person name="Salamov A."/>
            <person name="Andreopoulos B."/>
            <person name="Baker S."/>
            <person name="Barry K."/>
            <person name="Bills G."/>
            <person name="Bluhm B."/>
            <person name="Cannon C."/>
            <person name="Castanera R."/>
            <person name="Culley D."/>
            <person name="Daum C."/>
            <person name="Ezra D."/>
            <person name="Gonzalez J."/>
            <person name="Henrissat B."/>
            <person name="Kuo A."/>
            <person name="Liang C."/>
            <person name="Lipzen A."/>
            <person name="Lutzoni F."/>
            <person name="Magnuson J."/>
            <person name="Mondo S."/>
            <person name="Nolan M."/>
            <person name="Ohm R."/>
            <person name="Pangilinan J."/>
            <person name="Park H.-J."/>
            <person name="Ramirez L."/>
            <person name="Alfaro M."/>
            <person name="Sun H."/>
            <person name="Tritt A."/>
            <person name="Yoshinaga Y."/>
            <person name="Zwiers L.-H."/>
            <person name="Turgeon B."/>
            <person name="Goodwin S."/>
            <person name="Spatafora J."/>
            <person name="Crous P."/>
            <person name="Grigoriev I."/>
        </authorList>
    </citation>
    <scope>NUCLEOTIDE SEQUENCE</scope>
    <source>
        <strain evidence="2">CBS 480.64</strain>
    </source>
</reference>
<keyword evidence="3" id="KW-1185">Reference proteome</keyword>
<feature type="compositionally biased region" description="Basic and acidic residues" evidence="1">
    <location>
        <begin position="35"/>
        <end position="50"/>
    </location>
</feature>
<organism evidence="2 3">
    <name type="scientific">Piedraia hortae CBS 480.64</name>
    <dbReference type="NCBI Taxonomy" id="1314780"/>
    <lineage>
        <taxon>Eukaryota</taxon>
        <taxon>Fungi</taxon>
        <taxon>Dikarya</taxon>
        <taxon>Ascomycota</taxon>
        <taxon>Pezizomycotina</taxon>
        <taxon>Dothideomycetes</taxon>
        <taxon>Dothideomycetidae</taxon>
        <taxon>Capnodiales</taxon>
        <taxon>Piedraiaceae</taxon>
        <taxon>Piedraia</taxon>
    </lineage>
</organism>
<evidence type="ECO:0000313" key="3">
    <source>
        <dbReference type="Proteomes" id="UP000799421"/>
    </source>
</evidence>
<dbReference type="AlphaFoldDB" id="A0A6A7C0V8"/>
<dbReference type="OrthoDB" id="9876299at2759"/>
<dbReference type="InterPro" id="IPR032675">
    <property type="entry name" value="LRR_dom_sf"/>
</dbReference>
<protein>
    <recommendedName>
        <fullName evidence="4">RNI-like protein</fullName>
    </recommendedName>
</protein>
<dbReference type="Gene3D" id="3.80.10.10">
    <property type="entry name" value="Ribonuclease Inhibitor"/>
    <property type="match status" value="1"/>
</dbReference>
<evidence type="ECO:0008006" key="4">
    <source>
        <dbReference type="Google" id="ProtNLM"/>
    </source>
</evidence>
<dbReference type="EMBL" id="MU005979">
    <property type="protein sequence ID" value="KAF2860639.1"/>
    <property type="molecule type" value="Genomic_DNA"/>
</dbReference>
<evidence type="ECO:0000256" key="1">
    <source>
        <dbReference type="SAM" id="MobiDB-lite"/>
    </source>
</evidence>
<accession>A0A6A7C0V8</accession>
<dbReference type="SUPFAM" id="SSF52047">
    <property type="entry name" value="RNI-like"/>
    <property type="match status" value="1"/>
</dbReference>
<dbReference type="Proteomes" id="UP000799421">
    <property type="component" value="Unassembled WGS sequence"/>
</dbReference>
<feature type="region of interest" description="Disordered" evidence="1">
    <location>
        <begin position="35"/>
        <end position="62"/>
    </location>
</feature>
<gene>
    <name evidence="2" type="ORF">K470DRAFT_270486</name>
</gene>
<name>A0A6A7C0V8_9PEZI</name>